<name>A0A9Q3K165_9BASI</name>
<accession>A0A9Q3K165</accession>
<gene>
    <name evidence="2" type="ORF">O181_111014</name>
</gene>
<feature type="compositionally biased region" description="Polar residues" evidence="1">
    <location>
        <begin position="35"/>
        <end position="58"/>
    </location>
</feature>
<keyword evidence="3" id="KW-1185">Reference proteome</keyword>
<evidence type="ECO:0000313" key="2">
    <source>
        <dbReference type="EMBL" id="MBW0571299.1"/>
    </source>
</evidence>
<dbReference type="AlphaFoldDB" id="A0A9Q3K165"/>
<comment type="caution">
    <text evidence="2">The sequence shown here is derived from an EMBL/GenBank/DDBJ whole genome shotgun (WGS) entry which is preliminary data.</text>
</comment>
<organism evidence="2 3">
    <name type="scientific">Austropuccinia psidii MF-1</name>
    <dbReference type="NCBI Taxonomy" id="1389203"/>
    <lineage>
        <taxon>Eukaryota</taxon>
        <taxon>Fungi</taxon>
        <taxon>Dikarya</taxon>
        <taxon>Basidiomycota</taxon>
        <taxon>Pucciniomycotina</taxon>
        <taxon>Pucciniomycetes</taxon>
        <taxon>Pucciniales</taxon>
        <taxon>Sphaerophragmiaceae</taxon>
        <taxon>Austropuccinia</taxon>
    </lineage>
</organism>
<evidence type="ECO:0000256" key="1">
    <source>
        <dbReference type="SAM" id="MobiDB-lite"/>
    </source>
</evidence>
<feature type="compositionally biased region" description="Polar residues" evidence="1">
    <location>
        <begin position="89"/>
        <end position="98"/>
    </location>
</feature>
<proteinExistence type="predicted"/>
<evidence type="ECO:0000313" key="3">
    <source>
        <dbReference type="Proteomes" id="UP000765509"/>
    </source>
</evidence>
<feature type="region of interest" description="Disordered" evidence="1">
    <location>
        <begin position="89"/>
        <end position="157"/>
    </location>
</feature>
<feature type="compositionally biased region" description="Low complexity" evidence="1">
    <location>
        <begin position="118"/>
        <end position="133"/>
    </location>
</feature>
<protein>
    <submittedName>
        <fullName evidence="2">Uncharacterized protein</fullName>
    </submittedName>
</protein>
<reference evidence="2" key="1">
    <citation type="submission" date="2021-03" db="EMBL/GenBank/DDBJ databases">
        <title>Draft genome sequence of rust myrtle Austropuccinia psidii MF-1, a brazilian biotype.</title>
        <authorList>
            <person name="Quecine M.C."/>
            <person name="Pachon D.M.R."/>
            <person name="Bonatelli M.L."/>
            <person name="Correr F.H."/>
            <person name="Franceschini L.M."/>
            <person name="Leite T.F."/>
            <person name="Margarido G.R.A."/>
            <person name="Almeida C.A."/>
            <person name="Ferrarezi J.A."/>
            <person name="Labate C.A."/>
        </authorList>
    </citation>
    <scope>NUCLEOTIDE SEQUENCE</scope>
    <source>
        <strain evidence="2">MF-1</strain>
    </source>
</reference>
<sequence length="157" mass="16974">MVSQSHGSYFPPIFTEEEQTNQENLPNTECPHDNPSAQSDHSNICESSSNLPISNETPIHSRADVHQFSPITSAGVIDFTTNTQLEIQSTISTPQNAHTPCVRSSPHDTSIEPPPPSCDDVPPQSMESSSSPPLHAPTPGLNNLHQEVDCQTQSPPT</sequence>
<dbReference type="Proteomes" id="UP000765509">
    <property type="component" value="Unassembled WGS sequence"/>
</dbReference>
<feature type="compositionally biased region" description="Polar residues" evidence="1">
    <location>
        <begin position="140"/>
        <end position="157"/>
    </location>
</feature>
<dbReference type="EMBL" id="AVOT02087906">
    <property type="protein sequence ID" value="MBW0571299.1"/>
    <property type="molecule type" value="Genomic_DNA"/>
</dbReference>
<feature type="region of interest" description="Disordered" evidence="1">
    <location>
        <begin position="1"/>
        <end position="58"/>
    </location>
</feature>